<organism evidence="1 2">
    <name type="scientific">Nissabacter archeti</name>
    <dbReference type="NCBI Taxonomy" id="1917880"/>
    <lineage>
        <taxon>Bacteria</taxon>
        <taxon>Pseudomonadati</taxon>
        <taxon>Pseudomonadota</taxon>
        <taxon>Gammaproteobacteria</taxon>
        <taxon>Enterobacterales</taxon>
        <taxon>Yersiniaceae</taxon>
        <taxon>Nissabacter</taxon>
    </lineage>
</organism>
<dbReference type="RefSeq" id="WP_165698422.1">
    <property type="nucleotide sequence ID" value="NZ_JAERKB010000009.1"/>
</dbReference>
<proteinExistence type="predicted"/>
<dbReference type="Proteomes" id="UP000680634">
    <property type="component" value="Unassembled WGS sequence"/>
</dbReference>
<name>A0ABS5JJB8_9GAMM</name>
<keyword evidence="2" id="KW-1185">Reference proteome</keyword>
<accession>A0ABS5JJB8</accession>
<comment type="caution">
    <text evidence="1">The sequence shown here is derived from an EMBL/GenBank/DDBJ whole genome shotgun (WGS) entry which is preliminary data.</text>
</comment>
<reference evidence="2" key="1">
    <citation type="submission" date="2023-07" db="EMBL/GenBank/DDBJ databases">
        <title>Genome-inferred correspondence between phylogeny and metabolic traits in the wild Drosophila gut microbiome.</title>
        <authorList>
            <person name="Bueno E."/>
            <person name="Blow F."/>
            <person name="Douglas A.E."/>
        </authorList>
    </citation>
    <scope>NUCLEOTIDE SEQUENCE [LARGE SCALE GENOMIC DNA]</scope>
    <source>
        <strain evidence="2">JGM97</strain>
    </source>
</reference>
<evidence type="ECO:0000313" key="2">
    <source>
        <dbReference type="Proteomes" id="UP000680634"/>
    </source>
</evidence>
<evidence type="ECO:0000313" key="1">
    <source>
        <dbReference type="EMBL" id="MBS0970045.1"/>
    </source>
</evidence>
<sequence>MKENENAFHAAAVFRQKSGFSSHCRLLAGAETARINPKALGLRQLYRFTHPTGMDHCARLELLNNQPEMLPFVSY</sequence>
<gene>
    <name evidence="1" type="ORF">JK232_14175</name>
</gene>
<dbReference type="EMBL" id="JAERKB010000009">
    <property type="protein sequence ID" value="MBS0970045.1"/>
    <property type="molecule type" value="Genomic_DNA"/>
</dbReference>
<protein>
    <submittedName>
        <fullName evidence="1">Uncharacterized protein</fullName>
    </submittedName>
</protein>